<dbReference type="Proteomes" id="UP001174997">
    <property type="component" value="Unassembled WGS sequence"/>
</dbReference>
<proteinExistence type="predicted"/>
<evidence type="ECO:0000313" key="2">
    <source>
        <dbReference type="EMBL" id="KAK0667717.1"/>
    </source>
</evidence>
<reference evidence="2" key="1">
    <citation type="submission" date="2023-06" db="EMBL/GenBank/DDBJ databases">
        <title>Genome-scale phylogeny and comparative genomics of the fungal order Sordariales.</title>
        <authorList>
            <consortium name="Lawrence Berkeley National Laboratory"/>
            <person name="Hensen N."/>
            <person name="Bonometti L."/>
            <person name="Westerberg I."/>
            <person name="Brannstrom I.O."/>
            <person name="Guillou S."/>
            <person name="Cros-Aarteil S."/>
            <person name="Calhoun S."/>
            <person name="Haridas S."/>
            <person name="Kuo A."/>
            <person name="Mondo S."/>
            <person name="Pangilinan J."/>
            <person name="Riley R."/>
            <person name="Labutti K."/>
            <person name="Andreopoulos B."/>
            <person name="Lipzen A."/>
            <person name="Chen C."/>
            <person name="Yanf M."/>
            <person name="Daum C."/>
            <person name="Ng V."/>
            <person name="Clum A."/>
            <person name="Steindorff A."/>
            <person name="Ohm R."/>
            <person name="Martin F."/>
            <person name="Silar P."/>
            <person name="Natvig D."/>
            <person name="Lalanne C."/>
            <person name="Gautier V."/>
            <person name="Ament-Velasquez S.L."/>
            <person name="Kruys A."/>
            <person name="Hutchinson M.I."/>
            <person name="Powell A.J."/>
            <person name="Barry K."/>
            <person name="Miller A.N."/>
            <person name="Grigoriev I.V."/>
            <person name="Debuchy R."/>
            <person name="Gladieux P."/>
            <person name="Thoren M.H."/>
            <person name="Johannesson H."/>
        </authorList>
    </citation>
    <scope>NUCLEOTIDE SEQUENCE</scope>
    <source>
        <strain evidence="2">CBS 307.81</strain>
    </source>
</reference>
<feature type="compositionally biased region" description="Polar residues" evidence="1">
    <location>
        <begin position="200"/>
        <end position="213"/>
    </location>
</feature>
<evidence type="ECO:0000256" key="1">
    <source>
        <dbReference type="SAM" id="MobiDB-lite"/>
    </source>
</evidence>
<sequence length="220" mass="23759">MQRGLEPCVRAAMMGHRHLTTQIIAAKFPMPLLLRAISEASSRGCKSRYLHVHVFDHMFQVFLDISAPSLASAGWLPLAFPQMAPLKLTVFGDSSRSSKDPDPSQLCTLGRSYPTPYLPGPLLSNVVRSEVGISSGWGTDCFFPSPPDGLLPSGQRPLTLACATNRCFSLVTDLSGRPAFPSLSSNNETWEWLPDLSPSVPLSQHPASRSASHSADVADS</sequence>
<comment type="caution">
    <text evidence="2">The sequence shown here is derived from an EMBL/GenBank/DDBJ whole genome shotgun (WGS) entry which is preliminary data.</text>
</comment>
<protein>
    <submittedName>
        <fullName evidence="2">Uncharacterized protein</fullName>
    </submittedName>
</protein>
<organism evidence="2 3">
    <name type="scientific">Cercophora samala</name>
    <dbReference type="NCBI Taxonomy" id="330535"/>
    <lineage>
        <taxon>Eukaryota</taxon>
        <taxon>Fungi</taxon>
        <taxon>Dikarya</taxon>
        <taxon>Ascomycota</taxon>
        <taxon>Pezizomycotina</taxon>
        <taxon>Sordariomycetes</taxon>
        <taxon>Sordariomycetidae</taxon>
        <taxon>Sordariales</taxon>
        <taxon>Lasiosphaeriaceae</taxon>
        <taxon>Cercophora</taxon>
    </lineage>
</organism>
<keyword evidence="3" id="KW-1185">Reference proteome</keyword>
<name>A0AA39ZC85_9PEZI</name>
<gene>
    <name evidence="2" type="ORF">QBC41DRAFT_133028</name>
</gene>
<feature type="region of interest" description="Disordered" evidence="1">
    <location>
        <begin position="200"/>
        <end position="220"/>
    </location>
</feature>
<dbReference type="AlphaFoldDB" id="A0AA39ZC85"/>
<evidence type="ECO:0000313" key="3">
    <source>
        <dbReference type="Proteomes" id="UP001174997"/>
    </source>
</evidence>
<dbReference type="EMBL" id="JAULSY010000067">
    <property type="protein sequence ID" value="KAK0667717.1"/>
    <property type="molecule type" value="Genomic_DNA"/>
</dbReference>
<accession>A0AA39ZC85</accession>